<sequence length="78" mass="8406">PTLQSLTVTATSHAARADVPPIIVKARMDQQFSDGTKPMIVFAEVSQNYKPVINAEVWATLEPESGPVETLQLLDNGA</sequence>
<name>A0ABD0PJ27_CIRMR</name>
<accession>A0ABD0PJ27</accession>
<proteinExistence type="predicted"/>
<gene>
    <name evidence="1" type="ORF">M9458_030027</name>
</gene>
<feature type="non-terminal residue" evidence="1">
    <location>
        <position position="1"/>
    </location>
</feature>
<reference evidence="1 2" key="1">
    <citation type="submission" date="2024-05" db="EMBL/GenBank/DDBJ databases">
        <title>Genome sequencing and assembly of Indian major carp, Cirrhinus mrigala (Hamilton, 1822).</title>
        <authorList>
            <person name="Mohindra V."/>
            <person name="Chowdhury L.M."/>
            <person name="Lal K."/>
            <person name="Jena J.K."/>
        </authorList>
    </citation>
    <scope>NUCLEOTIDE SEQUENCE [LARGE SCALE GENOMIC DNA]</scope>
    <source>
        <strain evidence="1">CM1030</strain>
        <tissue evidence="1">Blood</tissue>
    </source>
</reference>
<keyword evidence="2" id="KW-1185">Reference proteome</keyword>
<evidence type="ECO:0000313" key="1">
    <source>
        <dbReference type="EMBL" id="KAL0174059.1"/>
    </source>
</evidence>
<dbReference type="EMBL" id="JAMKFB020000015">
    <property type="protein sequence ID" value="KAL0174059.1"/>
    <property type="molecule type" value="Genomic_DNA"/>
</dbReference>
<comment type="caution">
    <text evidence="1">The sequence shown here is derived from an EMBL/GenBank/DDBJ whole genome shotgun (WGS) entry which is preliminary data.</text>
</comment>
<feature type="non-terminal residue" evidence="1">
    <location>
        <position position="78"/>
    </location>
</feature>
<dbReference type="Proteomes" id="UP001529510">
    <property type="component" value="Unassembled WGS sequence"/>
</dbReference>
<organism evidence="1 2">
    <name type="scientific">Cirrhinus mrigala</name>
    <name type="common">Mrigala</name>
    <dbReference type="NCBI Taxonomy" id="683832"/>
    <lineage>
        <taxon>Eukaryota</taxon>
        <taxon>Metazoa</taxon>
        <taxon>Chordata</taxon>
        <taxon>Craniata</taxon>
        <taxon>Vertebrata</taxon>
        <taxon>Euteleostomi</taxon>
        <taxon>Actinopterygii</taxon>
        <taxon>Neopterygii</taxon>
        <taxon>Teleostei</taxon>
        <taxon>Ostariophysi</taxon>
        <taxon>Cypriniformes</taxon>
        <taxon>Cyprinidae</taxon>
        <taxon>Labeoninae</taxon>
        <taxon>Labeonini</taxon>
        <taxon>Cirrhinus</taxon>
    </lineage>
</organism>
<protein>
    <submittedName>
        <fullName evidence="1">Uncharacterized protein</fullName>
    </submittedName>
</protein>
<dbReference type="AlphaFoldDB" id="A0ABD0PJ27"/>
<evidence type="ECO:0000313" key="2">
    <source>
        <dbReference type="Proteomes" id="UP001529510"/>
    </source>
</evidence>